<protein>
    <submittedName>
        <fullName evidence="2">Uncharacterized protein</fullName>
    </submittedName>
</protein>
<evidence type="ECO:0000313" key="2">
    <source>
        <dbReference type="EMBL" id="GGL60240.1"/>
    </source>
</evidence>
<keyword evidence="3" id="KW-1185">Reference proteome</keyword>
<feature type="region of interest" description="Disordered" evidence="1">
    <location>
        <begin position="1"/>
        <end position="39"/>
    </location>
</feature>
<dbReference type="AlphaFoldDB" id="A0A830FC66"/>
<sequence length="603" mass="66473">MSSGEQPGGGSRHTNQTNSVTPQEPGNSPSGESASDELPTPDECVAEFMETYGDRAGLPVTGINGTSLRADYTNEVTEEFQTEALGETERSASGTHVTAHEPVAWREAVRRLLKSHAEARQTRVNLVRGRPADVEYAEFSVEAETRWFASYQKKYYAQMNGWLREVCGGTRPSGGETDAAFDDPHIALVTLSASSTPNGRVSPVDHANRLRDSWDSVYHTLRNTMRDLGVEWQYDRRSEPHTSKRGDQRGTNACYSHDHIVLVTDQQITPEDLRPIVEKHVDGCDWAGADAHDLDVPNWIARPEDVGTVTIRRPDELENVAAYVADYCSIQPDDLLERSTEYQAWAAAMSAGNIKTVTRSNAAKQAATADSCKQRAESKASEQEDDHGENLVRSSRRGVKLECACCGSPHGIDQQQTLSASRLEADSPRAATDGGLDLDQERTDDLRNRWESARGAVTWGESLPRAAARERLENAMTRYPRATDARLFGLTGLPPKWSDLLVEIRAGLDREHAVGFQRGPAWRVDSVTVGETTYPASSGNGVDLVEASGIEHDYRRRLDSVLDENQSYRCECGVSAYGETMAKHLRTHGLETAEHARHAVTPE</sequence>
<feature type="compositionally biased region" description="Basic and acidic residues" evidence="1">
    <location>
        <begin position="372"/>
        <end position="382"/>
    </location>
</feature>
<proteinExistence type="predicted"/>
<name>A0A830FC66_9EURY</name>
<feature type="region of interest" description="Disordered" evidence="1">
    <location>
        <begin position="417"/>
        <end position="439"/>
    </location>
</feature>
<dbReference type="InterPro" id="IPR009870">
    <property type="entry name" value="DUF1424"/>
</dbReference>
<reference evidence="2" key="2">
    <citation type="submission" date="2020-09" db="EMBL/GenBank/DDBJ databases">
        <authorList>
            <person name="Sun Q."/>
            <person name="Ohkuma M."/>
        </authorList>
    </citation>
    <scope>NUCLEOTIDE SEQUENCE</scope>
    <source>
        <strain evidence="2">JCM 19596</strain>
    </source>
</reference>
<evidence type="ECO:0000313" key="3">
    <source>
        <dbReference type="Proteomes" id="UP000607197"/>
    </source>
</evidence>
<dbReference type="RefSeq" id="WP_188978137.1">
    <property type="nucleotide sequence ID" value="NZ_BMPG01000002.1"/>
</dbReference>
<feature type="compositionally biased region" description="Polar residues" evidence="1">
    <location>
        <begin position="12"/>
        <end position="33"/>
    </location>
</feature>
<accession>A0A830FC66</accession>
<evidence type="ECO:0000256" key="1">
    <source>
        <dbReference type="SAM" id="MobiDB-lite"/>
    </source>
</evidence>
<dbReference type="OrthoDB" id="226484at2157"/>
<feature type="compositionally biased region" description="Gly residues" evidence="1">
    <location>
        <begin position="1"/>
        <end position="11"/>
    </location>
</feature>
<dbReference type="Pfam" id="PF07232">
    <property type="entry name" value="DUF1424"/>
    <property type="match status" value="1"/>
</dbReference>
<organism evidence="2 3">
    <name type="scientific">Halocalculus aciditolerans</name>
    <dbReference type="NCBI Taxonomy" id="1383812"/>
    <lineage>
        <taxon>Archaea</taxon>
        <taxon>Methanobacteriati</taxon>
        <taxon>Methanobacteriota</taxon>
        <taxon>Stenosarchaea group</taxon>
        <taxon>Halobacteria</taxon>
        <taxon>Halobacteriales</taxon>
        <taxon>Halobacteriaceae</taxon>
        <taxon>Halocalculus</taxon>
    </lineage>
</organism>
<comment type="caution">
    <text evidence="2">The sequence shown here is derived from an EMBL/GenBank/DDBJ whole genome shotgun (WGS) entry which is preliminary data.</text>
</comment>
<dbReference type="Proteomes" id="UP000607197">
    <property type="component" value="Unassembled WGS sequence"/>
</dbReference>
<gene>
    <name evidence="2" type="ORF">GCM10009039_18140</name>
</gene>
<feature type="region of interest" description="Disordered" evidence="1">
    <location>
        <begin position="366"/>
        <end position="393"/>
    </location>
</feature>
<dbReference type="EMBL" id="BMPG01000002">
    <property type="protein sequence ID" value="GGL60240.1"/>
    <property type="molecule type" value="Genomic_DNA"/>
</dbReference>
<reference evidence="2" key="1">
    <citation type="journal article" date="2014" name="Int. J. Syst. Evol. Microbiol.">
        <title>Complete genome sequence of Corynebacterium casei LMG S-19264T (=DSM 44701T), isolated from a smear-ripened cheese.</title>
        <authorList>
            <consortium name="US DOE Joint Genome Institute (JGI-PGF)"/>
            <person name="Walter F."/>
            <person name="Albersmeier A."/>
            <person name="Kalinowski J."/>
            <person name="Ruckert C."/>
        </authorList>
    </citation>
    <scope>NUCLEOTIDE SEQUENCE</scope>
    <source>
        <strain evidence="2">JCM 19596</strain>
    </source>
</reference>